<keyword evidence="1" id="KW-0472">Membrane</keyword>
<keyword evidence="1" id="KW-0812">Transmembrane</keyword>
<accession>A0A517SB87</accession>
<gene>
    <name evidence="2" type="ORF">Pan44_13910</name>
</gene>
<name>A0A517SB87_9PLAN</name>
<evidence type="ECO:0000256" key="1">
    <source>
        <dbReference type="SAM" id="Phobius"/>
    </source>
</evidence>
<dbReference type="OrthoDB" id="5292742at2"/>
<evidence type="ECO:0000313" key="2">
    <source>
        <dbReference type="EMBL" id="QDT53374.1"/>
    </source>
</evidence>
<feature type="transmembrane region" description="Helical" evidence="1">
    <location>
        <begin position="90"/>
        <end position="115"/>
    </location>
</feature>
<keyword evidence="3" id="KW-1185">Reference proteome</keyword>
<dbReference type="EMBL" id="CP036271">
    <property type="protein sequence ID" value="QDT53374.1"/>
    <property type="molecule type" value="Genomic_DNA"/>
</dbReference>
<dbReference type="Proteomes" id="UP000315700">
    <property type="component" value="Chromosome"/>
</dbReference>
<sequence length="150" mass="17311">MRFAFHCPACFRTVATSVTPQSPAVTCPCGWKRPLEASAWNGDHPRECLACGNADLWRQKDFPQRMGIAIIAVQIVLTTMFWSWRRPVWTYATLIVFALLDMVLFAVLPDVLVCYRCRARHRTSGGEDRTTFDLETAERYRQERLRLAEK</sequence>
<dbReference type="RefSeq" id="WP_145028542.1">
    <property type="nucleotide sequence ID" value="NZ_CP036271.1"/>
</dbReference>
<evidence type="ECO:0000313" key="3">
    <source>
        <dbReference type="Proteomes" id="UP000315700"/>
    </source>
</evidence>
<organism evidence="2 3">
    <name type="scientific">Caulifigura coniformis</name>
    <dbReference type="NCBI Taxonomy" id="2527983"/>
    <lineage>
        <taxon>Bacteria</taxon>
        <taxon>Pseudomonadati</taxon>
        <taxon>Planctomycetota</taxon>
        <taxon>Planctomycetia</taxon>
        <taxon>Planctomycetales</taxon>
        <taxon>Planctomycetaceae</taxon>
        <taxon>Caulifigura</taxon>
    </lineage>
</organism>
<reference evidence="2 3" key="1">
    <citation type="submission" date="2019-02" db="EMBL/GenBank/DDBJ databases">
        <title>Deep-cultivation of Planctomycetes and their phenomic and genomic characterization uncovers novel biology.</title>
        <authorList>
            <person name="Wiegand S."/>
            <person name="Jogler M."/>
            <person name="Boedeker C."/>
            <person name="Pinto D."/>
            <person name="Vollmers J."/>
            <person name="Rivas-Marin E."/>
            <person name="Kohn T."/>
            <person name="Peeters S.H."/>
            <person name="Heuer A."/>
            <person name="Rast P."/>
            <person name="Oberbeckmann S."/>
            <person name="Bunk B."/>
            <person name="Jeske O."/>
            <person name="Meyerdierks A."/>
            <person name="Storesund J.E."/>
            <person name="Kallscheuer N."/>
            <person name="Luecker S."/>
            <person name="Lage O.M."/>
            <person name="Pohl T."/>
            <person name="Merkel B.J."/>
            <person name="Hornburger P."/>
            <person name="Mueller R.-W."/>
            <person name="Bruemmer F."/>
            <person name="Labrenz M."/>
            <person name="Spormann A.M."/>
            <person name="Op den Camp H."/>
            <person name="Overmann J."/>
            <person name="Amann R."/>
            <person name="Jetten M.S.M."/>
            <person name="Mascher T."/>
            <person name="Medema M.H."/>
            <person name="Devos D.P."/>
            <person name="Kaster A.-K."/>
            <person name="Ovreas L."/>
            <person name="Rohde M."/>
            <person name="Galperin M.Y."/>
            <person name="Jogler C."/>
        </authorList>
    </citation>
    <scope>NUCLEOTIDE SEQUENCE [LARGE SCALE GENOMIC DNA]</scope>
    <source>
        <strain evidence="2 3">Pan44</strain>
    </source>
</reference>
<protein>
    <submittedName>
        <fullName evidence="2">Uncharacterized protein</fullName>
    </submittedName>
</protein>
<proteinExistence type="predicted"/>
<dbReference type="KEGG" id="ccos:Pan44_13910"/>
<dbReference type="AlphaFoldDB" id="A0A517SB87"/>
<feature type="transmembrane region" description="Helical" evidence="1">
    <location>
        <begin position="66"/>
        <end position="84"/>
    </location>
</feature>
<dbReference type="InParanoid" id="A0A517SB87"/>
<keyword evidence="1" id="KW-1133">Transmembrane helix</keyword>